<dbReference type="Proteomes" id="UP000664209">
    <property type="component" value="Unassembled WGS sequence"/>
</dbReference>
<accession>A0A939RUZ2</accession>
<evidence type="ECO:0000313" key="1">
    <source>
        <dbReference type="EMBL" id="MBO1753189.1"/>
    </source>
</evidence>
<keyword evidence="2" id="KW-1185">Reference proteome</keyword>
<sequence>MAMPDQEGDVDYLQRVERLAHAVVDHAQDEPWFAYGEDGQAAERSLERAINDLASHLRHTHHDGDGCLSE</sequence>
<protein>
    <submittedName>
        <fullName evidence="1">Uncharacterized protein</fullName>
    </submittedName>
</protein>
<evidence type="ECO:0000313" key="2">
    <source>
        <dbReference type="Proteomes" id="UP000664209"/>
    </source>
</evidence>
<name>A0A939RUZ2_9CELL</name>
<dbReference type="AlphaFoldDB" id="A0A939RUZ2"/>
<gene>
    <name evidence="1" type="ORF">J4G33_15385</name>
</gene>
<comment type="caution">
    <text evidence="1">The sequence shown here is derived from an EMBL/GenBank/DDBJ whole genome shotgun (WGS) entry which is preliminary data.</text>
</comment>
<reference evidence="1" key="1">
    <citation type="submission" date="2021-03" db="EMBL/GenBank/DDBJ databases">
        <title>Actinotalea soli sp. nov., isolated from soil.</title>
        <authorList>
            <person name="Ping W."/>
            <person name="Zhang J."/>
        </authorList>
    </citation>
    <scope>NUCLEOTIDE SEQUENCE</scope>
    <source>
        <strain evidence="1">BY-33</strain>
    </source>
</reference>
<organism evidence="1 2">
    <name type="scientific">Actinotalea soli</name>
    <dbReference type="NCBI Taxonomy" id="2819234"/>
    <lineage>
        <taxon>Bacteria</taxon>
        <taxon>Bacillati</taxon>
        <taxon>Actinomycetota</taxon>
        <taxon>Actinomycetes</taxon>
        <taxon>Micrococcales</taxon>
        <taxon>Cellulomonadaceae</taxon>
        <taxon>Actinotalea</taxon>
    </lineage>
</organism>
<dbReference type="RefSeq" id="WP_208056865.1">
    <property type="nucleotide sequence ID" value="NZ_JAGEMK010000010.1"/>
</dbReference>
<proteinExistence type="predicted"/>
<dbReference type="EMBL" id="JAGEMK010000010">
    <property type="protein sequence ID" value="MBO1753189.1"/>
    <property type="molecule type" value="Genomic_DNA"/>
</dbReference>